<dbReference type="PANTHER" id="PTHR38471:SF2">
    <property type="entry name" value="FOUR HELIX BUNDLE PROTEIN"/>
    <property type="match status" value="1"/>
</dbReference>
<dbReference type="Proteomes" id="UP001207930">
    <property type="component" value="Unassembled WGS sequence"/>
</dbReference>
<evidence type="ECO:0000313" key="2">
    <source>
        <dbReference type="Proteomes" id="UP001207930"/>
    </source>
</evidence>
<dbReference type="SUPFAM" id="SSF158446">
    <property type="entry name" value="IVS-encoded protein-like"/>
    <property type="match status" value="1"/>
</dbReference>
<reference evidence="1 2" key="1">
    <citation type="submission" date="2022-10" db="EMBL/GenBank/DDBJ databases">
        <title>Luteolibacter flavescens strain MCCC 1K03193, whole genome shotgun sequencing project.</title>
        <authorList>
            <person name="Zhao G."/>
            <person name="Shen L."/>
        </authorList>
    </citation>
    <scope>NUCLEOTIDE SEQUENCE [LARGE SCALE GENOMIC DNA]</scope>
    <source>
        <strain evidence="1 2">MCCC 1K03193</strain>
    </source>
</reference>
<evidence type="ECO:0000313" key="1">
    <source>
        <dbReference type="EMBL" id="MCW1885219.1"/>
    </source>
</evidence>
<organism evidence="1 2">
    <name type="scientific">Luteolibacter flavescens</name>
    <dbReference type="NCBI Taxonomy" id="1859460"/>
    <lineage>
        <taxon>Bacteria</taxon>
        <taxon>Pseudomonadati</taxon>
        <taxon>Verrucomicrobiota</taxon>
        <taxon>Verrucomicrobiia</taxon>
        <taxon>Verrucomicrobiales</taxon>
        <taxon>Verrucomicrobiaceae</taxon>
        <taxon>Luteolibacter</taxon>
    </lineage>
</organism>
<dbReference type="EMBL" id="JAPDDS010000005">
    <property type="protein sequence ID" value="MCW1885219.1"/>
    <property type="molecule type" value="Genomic_DNA"/>
</dbReference>
<dbReference type="CDD" id="cd16377">
    <property type="entry name" value="23S_rRNA_IVP_like"/>
    <property type="match status" value="1"/>
</dbReference>
<dbReference type="InterPro" id="IPR012657">
    <property type="entry name" value="23S_rRNA-intervening_sequence"/>
</dbReference>
<gene>
    <name evidence="1" type="ORF">OKA04_10810</name>
</gene>
<dbReference type="InterPro" id="IPR036583">
    <property type="entry name" value="23S_rRNA_IVS_sf"/>
</dbReference>
<comment type="caution">
    <text evidence="1">The sequence shown here is derived from an EMBL/GenBank/DDBJ whole genome shotgun (WGS) entry which is preliminary data.</text>
</comment>
<keyword evidence="2" id="KW-1185">Reference proteome</keyword>
<proteinExistence type="predicted"/>
<sequence length="122" mass="13609">MKSYRDLIVWQKSMDLAVDVHPVALGFPKAELFGLTSQINRCATSVPSNIAEGHGRRTTGDYIHFLSISRGSLNELETQLTLAMRHGYISEAVHDRLLELTSEVGRLLNGLMDSLERRLSSP</sequence>
<protein>
    <submittedName>
        <fullName evidence="1">Four helix bundle protein</fullName>
    </submittedName>
</protein>
<name>A0ABT3FNS0_9BACT</name>
<dbReference type="Gene3D" id="1.20.1440.60">
    <property type="entry name" value="23S rRNA-intervening sequence"/>
    <property type="match status" value="1"/>
</dbReference>
<dbReference type="Pfam" id="PF05635">
    <property type="entry name" value="23S_rRNA_IVP"/>
    <property type="match status" value="1"/>
</dbReference>
<dbReference type="PANTHER" id="PTHR38471">
    <property type="entry name" value="FOUR HELIX BUNDLE PROTEIN"/>
    <property type="match status" value="1"/>
</dbReference>
<accession>A0ABT3FNS0</accession>
<dbReference type="NCBIfam" id="TIGR02436">
    <property type="entry name" value="four helix bundle protein"/>
    <property type="match status" value="1"/>
</dbReference>